<proteinExistence type="inferred from homology"/>
<evidence type="ECO:0000256" key="8">
    <source>
        <dbReference type="ARBA" id="ARBA00023157"/>
    </source>
</evidence>
<dbReference type="SMART" id="SM00063">
    <property type="entry name" value="FRI"/>
    <property type="match status" value="1"/>
</dbReference>
<evidence type="ECO:0000256" key="5">
    <source>
        <dbReference type="ARBA" id="ARBA00022687"/>
    </source>
</evidence>
<evidence type="ECO:0000256" key="10">
    <source>
        <dbReference type="SAM" id="SignalP"/>
    </source>
</evidence>
<organism evidence="13 14">
    <name type="scientific">Laodelphax striatellus</name>
    <name type="common">Small brown planthopper</name>
    <name type="synonym">Delphax striatella</name>
    <dbReference type="NCBI Taxonomy" id="195883"/>
    <lineage>
        <taxon>Eukaryota</taxon>
        <taxon>Metazoa</taxon>
        <taxon>Ecdysozoa</taxon>
        <taxon>Arthropoda</taxon>
        <taxon>Hexapoda</taxon>
        <taxon>Insecta</taxon>
        <taxon>Pterygota</taxon>
        <taxon>Neoptera</taxon>
        <taxon>Paraneoptera</taxon>
        <taxon>Hemiptera</taxon>
        <taxon>Auchenorrhyncha</taxon>
        <taxon>Fulgoroidea</taxon>
        <taxon>Delphacidae</taxon>
        <taxon>Criomorphinae</taxon>
        <taxon>Laodelphax</taxon>
    </lineage>
</organism>
<feature type="chain" id="PRO_5019732137" description="FZ domain-containing protein" evidence="10">
    <location>
        <begin position="18"/>
        <end position="315"/>
    </location>
</feature>
<dbReference type="Proteomes" id="UP000291343">
    <property type="component" value="Unassembled WGS sequence"/>
</dbReference>
<evidence type="ECO:0008006" key="15">
    <source>
        <dbReference type="Google" id="ProtNLM"/>
    </source>
</evidence>
<dbReference type="SMR" id="A0A482X6D4"/>
<dbReference type="PROSITE" id="PS50189">
    <property type="entry name" value="NTR"/>
    <property type="match status" value="1"/>
</dbReference>
<evidence type="ECO:0000259" key="12">
    <source>
        <dbReference type="PROSITE" id="PS50189"/>
    </source>
</evidence>
<evidence type="ECO:0000256" key="1">
    <source>
        <dbReference type="ARBA" id="ARBA00004613"/>
    </source>
</evidence>
<dbReference type="Pfam" id="PF01392">
    <property type="entry name" value="Fz"/>
    <property type="match status" value="1"/>
</dbReference>
<dbReference type="AlphaFoldDB" id="A0A482X6D4"/>
<dbReference type="SUPFAM" id="SSF50242">
    <property type="entry name" value="TIMP-like"/>
    <property type="match status" value="1"/>
</dbReference>
<dbReference type="InParanoid" id="A0A482X6D4"/>
<comment type="caution">
    <text evidence="13">The sequence shown here is derived from an EMBL/GenBank/DDBJ whole genome shotgun (WGS) entry which is preliminary data.</text>
</comment>
<keyword evidence="14" id="KW-1185">Reference proteome</keyword>
<dbReference type="PANTHER" id="PTHR11309:SF148">
    <property type="entry name" value="SECRETED FRIZZLED-RELATED PROTEIN 1"/>
    <property type="match status" value="1"/>
</dbReference>
<dbReference type="PROSITE" id="PS50038">
    <property type="entry name" value="FZ"/>
    <property type="match status" value="1"/>
</dbReference>
<dbReference type="GO" id="GO:0030154">
    <property type="term" value="P:cell differentiation"/>
    <property type="evidence" value="ECO:0007669"/>
    <property type="project" value="UniProtKB-KW"/>
</dbReference>
<dbReference type="SUPFAM" id="SSF63501">
    <property type="entry name" value="Frizzled cysteine-rich domain"/>
    <property type="match status" value="1"/>
</dbReference>
<accession>A0A482X6D4</accession>
<comment type="similarity">
    <text evidence="2">Belongs to the secreted frizzled-related protein (sFRP) family.</text>
</comment>
<keyword evidence="5" id="KW-0879">Wnt signaling pathway</keyword>
<feature type="domain" description="NTR" evidence="12">
    <location>
        <begin position="162"/>
        <end position="286"/>
    </location>
</feature>
<dbReference type="InterPro" id="IPR001134">
    <property type="entry name" value="Netrin_domain"/>
</dbReference>
<feature type="disulfide bond" evidence="9">
    <location>
        <begin position="113"/>
        <end position="137"/>
    </location>
</feature>
<evidence type="ECO:0000256" key="3">
    <source>
        <dbReference type="ARBA" id="ARBA00022473"/>
    </source>
</evidence>
<dbReference type="GO" id="GO:0035567">
    <property type="term" value="P:non-canonical Wnt signaling pathway"/>
    <property type="evidence" value="ECO:0007669"/>
    <property type="project" value="TreeGrafter"/>
</dbReference>
<dbReference type="Gene3D" id="2.40.50.120">
    <property type="match status" value="1"/>
</dbReference>
<evidence type="ECO:0000313" key="13">
    <source>
        <dbReference type="EMBL" id="RZF41186.1"/>
    </source>
</evidence>
<keyword evidence="3" id="KW-0217">Developmental protein</keyword>
<dbReference type="GO" id="GO:0017147">
    <property type="term" value="F:Wnt-protein binding"/>
    <property type="evidence" value="ECO:0007669"/>
    <property type="project" value="TreeGrafter"/>
</dbReference>
<evidence type="ECO:0000256" key="7">
    <source>
        <dbReference type="ARBA" id="ARBA00022782"/>
    </source>
</evidence>
<evidence type="ECO:0000313" key="14">
    <source>
        <dbReference type="Proteomes" id="UP000291343"/>
    </source>
</evidence>
<dbReference type="FunFam" id="1.10.2000.10:FF:000001">
    <property type="entry name" value="secreted frizzled-related protein 2"/>
    <property type="match status" value="1"/>
</dbReference>
<dbReference type="InterPro" id="IPR020067">
    <property type="entry name" value="Frizzled_dom"/>
</dbReference>
<dbReference type="Gene3D" id="1.10.2000.10">
    <property type="entry name" value="Frizzled cysteine-rich domain"/>
    <property type="match status" value="1"/>
</dbReference>
<comment type="caution">
    <text evidence="9">Lacks conserved residue(s) required for the propagation of feature annotation.</text>
</comment>
<protein>
    <recommendedName>
        <fullName evidence="15">FZ domain-containing protein</fullName>
    </recommendedName>
</protein>
<dbReference type="STRING" id="195883.A0A482X6D4"/>
<dbReference type="InterPro" id="IPR036790">
    <property type="entry name" value="Frizzled_dom_sf"/>
</dbReference>
<keyword evidence="8 9" id="KW-1015">Disulfide bond</keyword>
<evidence type="ECO:0000256" key="6">
    <source>
        <dbReference type="ARBA" id="ARBA00022729"/>
    </source>
</evidence>
<feature type="domain" description="FZ" evidence="11">
    <location>
        <begin position="25"/>
        <end position="150"/>
    </location>
</feature>
<evidence type="ECO:0000256" key="2">
    <source>
        <dbReference type="ARBA" id="ARBA00010054"/>
    </source>
</evidence>
<sequence length="315" mass="35046">MMAASWVLALTLVVVLAAISTVATAISAKCVDIPSSMVLCKGVGYKQMRVPNLLLQESVAEAESESSVWLPLLQLHCAADTQRFLCSLLAPVCLDLNESQSSQHVIQPCRSLCEAVQRGCEARMLAYGYPWPAIFACHNFPLDNDMCIAPAPQPRQRKEGQCRACNQAETYENIVDNFCRADFAVRARLKRIKRLHLTCKKAKILKSGKQGISRSKLKRPMLVLESDDACCEDKAKSSKRQMFLVMGVHSNKDRDMTLTPTFIMPWLAKQSNAFKRAIGMFNRLNCTNPKVLAVPHSVTGIREYLNETRPGNLAT</sequence>
<evidence type="ECO:0000259" key="11">
    <source>
        <dbReference type="PROSITE" id="PS50038"/>
    </source>
</evidence>
<dbReference type="EMBL" id="QKKF02016947">
    <property type="protein sequence ID" value="RZF41186.1"/>
    <property type="molecule type" value="Genomic_DNA"/>
</dbReference>
<dbReference type="InterPro" id="IPR015526">
    <property type="entry name" value="Frizzled/SFRP"/>
</dbReference>
<feature type="disulfide bond" evidence="9">
    <location>
        <begin position="40"/>
        <end position="86"/>
    </location>
</feature>
<dbReference type="InterPro" id="IPR008993">
    <property type="entry name" value="TIMP-like_OB-fold"/>
</dbReference>
<keyword evidence="4" id="KW-0964">Secreted</keyword>
<comment type="subcellular location">
    <subcellularLocation>
        <location evidence="1">Secreted</location>
    </subcellularLocation>
</comment>
<keyword evidence="6 10" id="KW-0732">Signal</keyword>
<dbReference type="GO" id="GO:0060070">
    <property type="term" value="P:canonical Wnt signaling pathway"/>
    <property type="evidence" value="ECO:0007669"/>
    <property type="project" value="TreeGrafter"/>
</dbReference>
<dbReference type="PANTHER" id="PTHR11309">
    <property type="entry name" value="FRIZZLED"/>
    <property type="match status" value="1"/>
</dbReference>
<reference evidence="13 14" key="1">
    <citation type="journal article" date="2017" name="Gigascience">
        <title>Genome sequence of the small brown planthopper, Laodelphax striatellus.</title>
        <authorList>
            <person name="Zhu J."/>
            <person name="Jiang F."/>
            <person name="Wang X."/>
            <person name="Yang P."/>
            <person name="Bao Y."/>
            <person name="Zhao W."/>
            <person name="Wang W."/>
            <person name="Lu H."/>
            <person name="Wang Q."/>
            <person name="Cui N."/>
            <person name="Li J."/>
            <person name="Chen X."/>
            <person name="Luo L."/>
            <person name="Yu J."/>
            <person name="Kang L."/>
            <person name="Cui F."/>
        </authorList>
    </citation>
    <scope>NUCLEOTIDE SEQUENCE [LARGE SCALE GENOMIC DNA]</scope>
    <source>
        <strain evidence="13">Lst14</strain>
    </source>
</reference>
<name>A0A482X6D4_LAOST</name>
<dbReference type="OrthoDB" id="10053709at2759"/>
<evidence type="ECO:0000256" key="9">
    <source>
        <dbReference type="PROSITE-ProRule" id="PRU00090"/>
    </source>
</evidence>
<dbReference type="GO" id="GO:0005615">
    <property type="term" value="C:extracellular space"/>
    <property type="evidence" value="ECO:0007669"/>
    <property type="project" value="TreeGrafter"/>
</dbReference>
<keyword evidence="7" id="KW-0221">Differentiation</keyword>
<evidence type="ECO:0000256" key="4">
    <source>
        <dbReference type="ARBA" id="ARBA00022525"/>
    </source>
</evidence>
<gene>
    <name evidence="13" type="ORF">LSTR_LSTR011567</name>
</gene>
<feature type="signal peptide" evidence="10">
    <location>
        <begin position="1"/>
        <end position="17"/>
    </location>
</feature>